<protein>
    <submittedName>
        <fullName evidence="1">Uncharacterized protein</fullName>
    </submittedName>
</protein>
<gene>
    <name evidence="1" type="ORF">VNO78_12350</name>
</gene>
<proteinExistence type="predicted"/>
<sequence>MKQKLVKSEIATKLVKVVRKQKKKKAQAPKWVKNVGKGAYLMVELENFIIKEHKTIYCEEFFGFYFYLSLADLIRYRPLTVSSLGRNLPSNWDCILKQPDLLTVPRDATWS</sequence>
<name>A0AAN9SVP8_PSOTE</name>
<dbReference type="AlphaFoldDB" id="A0AAN9SVP8"/>
<evidence type="ECO:0000313" key="2">
    <source>
        <dbReference type="Proteomes" id="UP001386955"/>
    </source>
</evidence>
<dbReference type="EMBL" id="JAYMYS010000003">
    <property type="protein sequence ID" value="KAK7401038.1"/>
    <property type="molecule type" value="Genomic_DNA"/>
</dbReference>
<organism evidence="1 2">
    <name type="scientific">Psophocarpus tetragonolobus</name>
    <name type="common">Winged bean</name>
    <name type="synonym">Dolichos tetragonolobus</name>
    <dbReference type="NCBI Taxonomy" id="3891"/>
    <lineage>
        <taxon>Eukaryota</taxon>
        <taxon>Viridiplantae</taxon>
        <taxon>Streptophyta</taxon>
        <taxon>Embryophyta</taxon>
        <taxon>Tracheophyta</taxon>
        <taxon>Spermatophyta</taxon>
        <taxon>Magnoliopsida</taxon>
        <taxon>eudicotyledons</taxon>
        <taxon>Gunneridae</taxon>
        <taxon>Pentapetalae</taxon>
        <taxon>rosids</taxon>
        <taxon>fabids</taxon>
        <taxon>Fabales</taxon>
        <taxon>Fabaceae</taxon>
        <taxon>Papilionoideae</taxon>
        <taxon>50 kb inversion clade</taxon>
        <taxon>NPAAA clade</taxon>
        <taxon>indigoferoid/millettioid clade</taxon>
        <taxon>Phaseoleae</taxon>
        <taxon>Psophocarpus</taxon>
    </lineage>
</organism>
<keyword evidence="2" id="KW-1185">Reference proteome</keyword>
<dbReference type="Proteomes" id="UP001386955">
    <property type="component" value="Unassembled WGS sequence"/>
</dbReference>
<accession>A0AAN9SVP8</accession>
<comment type="caution">
    <text evidence="1">The sequence shown here is derived from an EMBL/GenBank/DDBJ whole genome shotgun (WGS) entry which is preliminary data.</text>
</comment>
<reference evidence="1 2" key="1">
    <citation type="submission" date="2024-01" db="EMBL/GenBank/DDBJ databases">
        <title>The genomes of 5 underutilized Papilionoideae crops provide insights into root nodulation and disease resistanc.</title>
        <authorList>
            <person name="Jiang F."/>
        </authorList>
    </citation>
    <scope>NUCLEOTIDE SEQUENCE [LARGE SCALE GENOMIC DNA]</scope>
    <source>
        <strain evidence="1">DUOXIRENSHENG_FW03</strain>
        <tissue evidence="1">Leaves</tissue>
    </source>
</reference>
<evidence type="ECO:0000313" key="1">
    <source>
        <dbReference type="EMBL" id="KAK7401038.1"/>
    </source>
</evidence>